<dbReference type="CDD" id="cd01995">
    <property type="entry name" value="QueC-like"/>
    <property type="match status" value="1"/>
</dbReference>
<keyword evidence="6 11" id="KW-0862">Zinc</keyword>
<gene>
    <name evidence="11 12" type="primary">queC</name>
    <name evidence="12" type="ORF">CEJ42_17510</name>
</gene>
<evidence type="ECO:0000256" key="9">
    <source>
        <dbReference type="ARBA" id="ARBA00039149"/>
    </source>
</evidence>
<evidence type="ECO:0000256" key="7">
    <source>
        <dbReference type="ARBA" id="ARBA00022840"/>
    </source>
</evidence>
<evidence type="ECO:0000256" key="6">
    <source>
        <dbReference type="ARBA" id="ARBA00022833"/>
    </source>
</evidence>
<keyword evidence="3 11" id="KW-0479">Metal-binding</keyword>
<dbReference type="UniPathway" id="UPA00391"/>
<keyword evidence="2 11" id="KW-0436">Ligase</keyword>
<dbReference type="Pfam" id="PF06508">
    <property type="entry name" value="QueC"/>
    <property type="match status" value="1"/>
</dbReference>
<keyword evidence="5 11" id="KW-0671">Queuosine biosynthesis</keyword>
<reference evidence="12 13" key="1">
    <citation type="submission" date="2017-06" db="EMBL/GenBank/DDBJ databases">
        <title>Herbaspirillum phytohormonus sp. nov., isolated from the root nodule of Robinia pseudoacacia in lead-zinc mine.</title>
        <authorList>
            <person name="Fan M."/>
            <person name="Lin Y."/>
        </authorList>
    </citation>
    <scope>NUCLEOTIDE SEQUENCE [LARGE SCALE GENOMIC DNA]</scope>
    <source>
        <strain evidence="12 13">HZ10</strain>
    </source>
</reference>
<feature type="binding site" evidence="11">
    <location>
        <position position="210"/>
    </location>
    <ligand>
        <name>Zn(2+)</name>
        <dbReference type="ChEBI" id="CHEBI:29105"/>
    </ligand>
</feature>
<feature type="binding site" evidence="11">
    <location>
        <position position="225"/>
    </location>
    <ligand>
        <name>Zn(2+)</name>
        <dbReference type="ChEBI" id="CHEBI:29105"/>
    </ligand>
</feature>
<comment type="cofactor">
    <cofactor evidence="11">
        <name>Zn(2+)</name>
        <dbReference type="ChEBI" id="CHEBI:29105"/>
    </cofactor>
    <text evidence="11">Binds 1 zinc ion per subunit.</text>
</comment>
<dbReference type="HAMAP" id="MF_01633">
    <property type="entry name" value="QueC"/>
    <property type="match status" value="1"/>
</dbReference>
<comment type="similarity">
    <text evidence="8 11">Belongs to the QueC family.</text>
</comment>
<comment type="caution">
    <text evidence="12">The sequence shown here is derived from an EMBL/GenBank/DDBJ whole genome shotgun (WGS) entry which is preliminary data.</text>
</comment>
<evidence type="ECO:0000256" key="5">
    <source>
        <dbReference type="ARBA" id="ARBA00022785"/>
    </source>
</evidence>
<dbReference type="Gene3D" id="3.40.50.620">
    <property type="entry name" value="HUPs"/>
    <property type="match status" value="1"/>
</dbReference>
<evidence type="ECO:0000256" key="10">
    <source>
        <dbReference type="ARBA" id="ARBA00047890"/>
    </source>
</evidence>
<dbReference type="InterPro" id="IPR018317">
    <property type="entry name" value="QueC"/>
</dbReference>
<evidence type="ECO:0000313" key="13">
    <source>
        <dbReference type="Proteomes" id="UP000197596"/>
    </source>
</evidence>
<sequence length="248" mass="27097">MSDISPDAVAPTVKTQSALVLFSGGQDSTTCLAWALSRYQRVETIGFDYGQRHAIELEVRPALLEKLKTFSPEWQARLGEDHMIDLGLIGAISDTALTRDVEIAMNDNGLPNTFVPGRNLLFMTVAATLAYRRGLNVLVGGMCETDFSGYPDCRDDTMKALQVALNLGMATQLKVETPLMWIDKAETWELAESLGGAPLVDLVRADTHTCYLGERGALHDWGHGCGKCPACALRARGYQQYAARKKTA</sequence>
<dbReference type="RefSeq" id="WP_088751971.1">
    <property type="nucleotide sequence ID" value="NZ_NJGU01000009.1"/>
</dbReference>
<name>A0A246WNE8_9BURK</name>
<evidence type="ECO:0000256" key="4">
    <source>
        <dbReference type="ARBA" id="ARBA00022741"/>
    </source>
</evidence>
<dbReference type="PANTHER" id="PTHR42914">
    <property type="entry name" value="7-CYANO-7-DEAZAGUANINE SYNTHASE"/>
    <property type="match status" value="1"/>
</dbReference>
<dbReference type="PANTHER" id="PTHR42914:SF1">
    <property type="entry name" value="7-CYANO-7-DEAZAGUANINE SYNTHASE"/>
    <property type="match status" value="1"/>
</dbReference>
<dbReference type="PIRSF" id="PIRSF006293">
    <property type="entry name" value="ExsB"/>
    <property type="match status" value="1"/>
</dbReference>
<evidence type="ECO:0000256" key="2">
    <source>
        <dbReference type="ARBA" id="ARBA00022598"/>
    </source>
</evidence>
<organism evidence="12 13">
    <name type="scientific">Herbaspirillum robiniae</name>
    <dbReference type="NCBI Taxonomy" id="2014887"/>
    <lineage>
        <taxon>Bacteria</taxon>
        <taxon>Pseudomonadati</taxon>
        <taxon>Pseudomonadota</taxon>
        <taxon>Betaproteobacteria</taxon>
        <taxon>Burkholderiales</taxon>
        <taxon>Oxalobacteraceae</taxon>
        <taxon>Herbaspirillum</taxon>
    </lineage>
</organism>
<dbReference type="Proteomes" id="UP000197596">
    <property type="component" value="Unassembled WGS sequence"/>
</dbReference>
<comment type="pathway">
    <text evidence="1 11">Purine metabolism; 7-cyano-7-deazaguanine biosynthesis.</text>
</comment>
<keyword evidence="7 11" id="KW-0067">ATP-binding</keyword>
<keyword evidence="4 11" id="KW-0547">Nucleotide-binding</keyword>
<feature type="binding site" evidence="11">
    <location>
        <begin position="22"/>
        <end position="32"/>
    </location>
    <ligand>
        <name>ATP</name>
        <dbReference type="ChEBI" id="CHEBI:30616"/>
    </ligand>
</feature>
<evidence type="ECO:0000313" key="12">
    <source>
        <dbReference type="EMBL" id="OWY27880.1"/>
    </source>
</evidence>
<comment type="function">
    <text evidence="11">Catalyzes the ATP-dependent conversion of 7-carboxy-7-deazaguanine (CDG) to 7-cyano-7-deazaguanine (preQ(0)).</text>
</comment>
<dbReference type="EMBL" id="NJGU01000009">
    <property type="protein sequence ID" value="OWY27880.1"/>
    <property type="molecule type" value="Genomic_DNA"/>
</dbReference>
<proteinExistence type="inferred from homology"/>
<comment type="catalytic activity">
    <reaction evidence="10 11">
        <text>7-carboxy-7-carbaguanine + NH4(+) + 2 ATP = 7-cyano-7-carbaguanine + 2 AMP + 2 diphosphate + 2 H(+)</text>
        <dbReference type="Rhea" id="RHEA:27982"/>
        <dbReference type="ChEBI" id="CHEBI:15378"/>
        <dbReference type="ChEBI" id="CHEBI:28938"/>
        <dbReference type="ChEBI" id="CHEBI:30616"/>
        <dbReference type="ChEBI" id="CHEBI:33019"/>
        <dbReference type="ChEBI" id="CHEBI:45075"/>
        <dbReference type="ChEBI" id="CHEBI:61036"/>
        <dbReference type="ChEBI" id="CHEBI:456215"/>
        <dbReference type="EC" id="6.3.4.20"/>
    </reaction>
</comment>
<dbReference type="InterPro" id="IPR014729">
    <property type="entry name" value="Rossmann-like_a/b/a_fold"/>
</dbReference>
<dbReference type="GO" id="GO:0016879">
    <property type="term" value="F:ligase activity, forming carbon-nitrogen bonds"/>
    <property type="evidence" value="ECO:0007669"/>
    <property type="project" value="UniProtKB-UniRule"/>
</dbReference>
<feature type="binding site" evidence="11">
    <location>
        <position position="231"/>
    </location>
    <ligand>
        <name>Zn(2+)</name>
        <dbReference type="ChEBI" id="CHEBI:29105"/>
    </ligand>
</feature>
<evidence type="ECO:0000256" key="8">
    <source>
        <dbReference type="ARBA" id="ARBA00037993"/>
    </source>
</evidence>
<dbReference type="NCBIfam" id="TIGR00364">
    <property type="entry name" value="7-cyano-7-deazaguanine synthase QueC"/>
    <property type="match status" value="1"/>
</dbReference>
<dbReference type="AlphaFoldDB" id="A0A246WNE8"/>
<dbReference type="GO" id="GO:0008270">
    <property type="term" value="F:zinc ion binding"/>
    <property type="evidence" value="ECO:0007669"/>
    <property type="project" value="UniProtKB-UniRule"/>
</dbReference>
<feature type="binding site" evidence="11">
    <location>
        <position position="228"/>
    </location>
    <ligand>
        <name>Zn(2+)</name>
        <dbReference type="ChEBI" id="CHEBI:29105"/>
    </ligand>
</feature>
<evidence type="ECO:0000256" key="3">
    <source>
        <dbReference type="ARBA" id="ARBA00022723"/>
    </source>
</evidence>
<dbReference type="GO" id="GO:0005524">
    <property type="term" value="F:ATP binding"/>
    <property type="evidence" value="ECO:0007669"/>
    <property type="project" value="UniProtKB-UniRule"/>
</dbReference>
<dbReference type="EC" id="6.3.4.20" evidence="9 11"/>
<evidence type="ECO:0000256" key="1">
    <source>
        <dbReference type="ARBA" id="ARBA00005061"/>
    </source>
</evidence>
<dbReference type="SUPFAM" id="SSF52402">
    <property type="entry name" value="Adenine nucleotide alpha hydrolases-like"/>
    <property type="match status" value="1"/>
</dbReference>
<protein>
    <recommendedName>
        <fullName evidence="9 11">7-cyano-7-deazaguanine synthase</fullName>
        <ecNumber evidence="9 11">6.3.4.20</ecNumber>
    </recommendedName>
    <alternativeName>
        <fullName evidence="11">7-cyano-7-carbaguanine synthase</fullName>
    </alternativeName>
    <alternativeName>
        <fullName evidence="11">PreQ(0) synthase</fullName>
    </alternativeName>
    <alternativeName>
        <fullName evidence="11">Queuosine biosynthesis protein QueC</fullName>
    </alternativeName>
</protein>
<accession>A0A246WNE8</accession>
<dbReference type="GO" id="GO:0008616">
    <property type="term" value="P:tRNA queuosine(34) biosynthetic process"/>
    <property type="evidence" value="ECO:0007669"/>
    <property type="project" value="UniProtKB-UniRule"/>
</dbReference>
<evidence type="ECO:0000256" key="11">
    <source>
        <dbReference type="HAMAP-Rule" id="MF_01633"/>
    </source>
</evidence>